<proteinExistence type="predicted"/>
<reference evidence="1" key="1">
    <citation type="submission" date="2014-09" db="EMBL/GenBank/DDBJ databases">
        <authorList>
            <person name="Magalhaes I.L.F."/>
            <person name="Oliveira U."/>
            <person name="Santos F.R."/>
            <person name="Vidigal T.H.D.A."/>
            <person name="Brescovit A.D."/>
            <person name="Santos A.J."/>
        </authorList>
    </citation>
    <scope>NUCLEOTIDE SEQUENCE</scope>
    <source>
        <tissue evidence="1">Shoot tissue taken approximately 20 cm above the soil surface</tissue>
    </source>
</reference>
<organism evidence="1">
    <name type="scientific">Arundo donax</name>
    <name type="common">Giant reed</name>
    <name type="synonym">Donax arundinaceus</name>
    <dbReference type="NCBI Taxonomy" id="35708"/>
    <lineage>
        <taxon>Eukaryota</taxon>
        <taxon>Viridiplantae</taxon>
        <taxon>Streptophyta</taxon>
        <taxon>Embryophyta</taxon>
        <taxon>Tracheophyta</taxon>
        <taxon>Spermatophyta</taxon>
        <taxon>Magnoliopsida</taxon>
        <taxon>Liliopsida</taxon>
        <taxon>Poales</taxon>
        <taxon>Poaceae</taxon>
        <taxon>PACMAD clade</taxon>
        <taxon>Arundinoideae</taxon>
        <taxon>Arundineae</taxon>
        <taxon>Arundo</taxon>
    </lineage>
</organism>
<evidence type="ECO:0000313" key="1">
    <source>
        <dbReference type="EMBL" id="JAD27725.1"/>
    </source>
</evidence>
<sequence length="27" mass="3133">MEVCHPSYQVFILPCNITIYQANLSTF</sequence>
<accession>A0A0A8YT15</accession>
<dbReference type="AlphaFoldDB" id="A0A0A8YT15"/>
<dbReference type="EMBL" id="GBRH01270170">
    <property type="protein sequence ID" value="JAD27725.1"/>
    <property type="molecule type" value="Transcribed_RNA"/>
</dbReference>
<name>A0A0A8YT15_ARUDO</name>
<reference evidence="1" key="2">
    <citation type="journal article" date="2015" name="Data Brief">
        <title>Shoot transcriptome of the giant reed, Arundo donax.</title>
        <authorList>
            <person name="Barrero R.A."/>
            <person name="Guerrero F.D."/>
            <person name="Moolhuijzen P."/>
            <person name="Goolsby J.A."/>
            <person name="Tidwell J."/>
            <person name="Bellgard S.E."/>
            <person name="Bellgard M.I."/>
        </authorList>
    </citation>
    <scope>NUCLEOTIDE SEQUENCE</scope>
    <source>
        <tissue evidence="1">Shoot tissue taken approximately 20 cm above the soil surface</tissue>
    </source>
</reference>
<protein>
    <submittedName>
        <fullName evidence="1">Uncharacterized protein</fullName>
    </submittedName>
</protein>